<evidence type="ECO:0000313" key="3">
    <source>
        <dbReference type="Proteomes" id="UP000231501"/>
    </source>
</evidence>
<gene>
    <name evidence="2" type="ORF">CS062_03200</name>
</gene>
<name>A0A2G9CDZ5_9BURK</name>
<proteinExistence type="predicted"/>
<evidence type="ECO:0000313" key="2">
    <source>
        <dbReference type="EMBL" id="PIM54643.1"/>
    </source>
</evidence>
<accession>A0A2G9CDZ5</accession>
<comment type="caution">
    <text evidence="2">The sequence shown here is derived from an EMBL/GenBank/DDBJ whole genome shotgun (WGS) entry which is preliminary data.</text>
</comment>
<dbReference type="Proteomes" id="UP000231501">
    <property type="component" value="Unassembled WGS sequence"/>
</dbReference>
<organism evidence="2 3">
    <name type="scientific">Roseateles chitinivorans</name>
    <dbReference type="NCBI Taxonomy" id="2917965"/>
    <lineage>
        <taxon>Bacteria</taxon>
        <taxon>Pseudomonadati</taxon>
        <taxon>Pseudomonadota</taxon>
        <taxon>Betaproteobacteria</taxon>
        <taxon>Burkholderiales</taxon>
        <taxon>Sphaerotilaceae</taxon>
        <taxon>Roseateles</taxon>
    </lineage>
</organism>
<keyword evidence="3" id="KW-1185">Reference proteome</keyword>
<sequence length="200" mass="20077">MHARWLSFVVWALLAASLAYWALMLMAKGPQAPAMTRPAIADGAPADWTRLFAAAKAAEAPVEAASSRYQLLGVVAPSMNARHPGEGVALIVVAGGLPKPVRVGQVVDGDLKLIEINRRDVGLGAGDAVTVRLSLAPGAAGAEALPGQMPPGAMPPPQFGSHPGHPQAGGPGPEGIVPPTAIGGALPQPAPGDGSANPTK</sequence>
<dbReference type="OrthoDB" id="9154044at2"/>
<dbReference type="AlphaFoldDB" id="A0A2G9CDZ5"/>
<evidence type="ECO:0000256" key="1">
    <source>
        <dbReference type="SAM" id="MobiDB-lite"/>
    </source>
</evidence>
<dbReference type="RefSeq" id="WP_099860025.1">
    <property type="nucleotide sequence ID" value="NZ_PEOG01000008.1"/>
</dbReference>
<reference evidence="2 3" key="1">
    <citation type="submission" date="2017-11" db="EMBL/GenBank/DDBJ databases">
        <title>Draft genome sequence of Mitsuaria sp. HWN-4.</title>
        <authorList>
            <person name="Gundlapally S.R."/>
        </authorList>
    </citation>
    <scope>NUCLEOTIDE SEQUENCE [LARGE SCALE GENOMIC DNA]</scope>
    <source>
        <strain evidence="2 3">HWN-4</strain>
    </source>
</reference>
<protein>
    <recommendedName>
        <fullName evidence="4">Type II secretion system protein GspC N-terminal domain-containing protein</fullName>
    </recommendedName>
</protein>
<evidence type="ECO:0008006" key="4">
    <source>
        <dbReference type="Google" id="ProtNLM"/>
    </source>
</evidence>
<dbReference type="EMBL" id="PEOG01000008">
    <property type="protein sequence ID" value="PIM54643.1"/>
    <property type="molecule type" value="Genomic_DNA"/>
</dbReference>
<feature type="region of interest" description="Disordered" evidence="1">
    <location>
        <begin position="142"/>
        <end position="200"/>
    </location>
</feature>
<feature type="compositionally biased region" description="Pro residues" evidence="1">
    <location>
        <begin position="148"/>
        <end position="158"/>
    </location>
</feature>